<evidence type="ECO:0000259" key="7">
    <source>
        <dbReference type="Pfam" id="PF07687"/>
    </source>
</evidence>
<feature type="domain" description="Peptidase M20 dimerisation" evidence="7">
    <location>
        <begin position="180"/>
        <end position="269"/>
    </location>
</feature>
<dbReference type="PANTHER" id="PTHR42994">
    <property type="entry name" value="PEPTIDASE T"/>
    <property type="match status" value="1"/>
</dbReference>
<dbReference type="InterPro" id="IPR002933">
    <property type="entry name" value="Peptidase_M20"/>
</dbReference>
<accession>A0A1H2HZ79</accession>
<dbReference type="InterPro" id="IPR008007">
    <property type="entry name" value="Peptidase_M42"/>
</dbReference>
<evidence type="ECO:0000256" key="4">
    <source>
        <dbReference type="ARBA" id="ARBA00022833"/>
    </source>
</evidence>
<evidence type="ECO:0000256" key="3">
    <source>
        <dbReference type="ARBA" id="ARBA00022801"/>
    </source>
</evidence>
<comment type="similarity">
    <text evidence="5">Belongs to the peptidase M42 family.</text>
</comment>
<proteinExistence type="inferred from homology"/>
<evidence type="ECO:0000256" key="2">
    <source>
        <dbReference type="ARBA" id="ARBA00022723"/>
    </source>
</evidence>
<evidence type="ECO:0000256" key="6">
    <source>
        <dbReference type="PIRSR" id="PIRSR001123-2"/>
    </source>
</evidence>
<keyword evidence="4" id="KW-0862">Zinc</keyword>
<evidence type="ECO:0000256" key="1">
    <source>
        <dbReference type="ARBA" id="ARBA00001947"/>
    </source>
</evidence>
<sequence length="379" mass="40659">MINSQRLAQRFKSLVEIDSLSRQERNVALELEKILIRMGATVCYDTAKEAVKGDCSNLVARFKGTVDAAPVFLSGHMDTVGPGKGIKVLFENGIFKSDGTTILGSDDKSALAIILEVMDVIIENKMDYPPVEIVFTVCEEIGLLGAKNFDYSLIESKFGYILDSTDTEGIVTKAPAANRITLKVYGRAAHAGAAPENGINAIAVASKAISKLKLGRIDEETTCNLGTIKGGVATNIVPEFVKICGEVRSHDVEKLKNVTDWIVDAFYVAAEEFDGNSDLPRIEAVVENDFPLTNISEDHKVVKLARKAANNIGIPMESKTIGGGADANIFFSRGIAAGVLGTGMTDVHTLNESIDIKDMENSARLVLEILKVHAAGGLS</sequence>
<dbReference type="GO" id="GO:0004177">
    <property type="term" value="F:aminopeptidase activity"/>
    <property type="evidence" value="ECO:0007669"/>
    <property type="project" value="UniProtKB-UniRule"/>
</dbReference>
<protein>
    <submittedName>
        <fullName evidence="8">Peptidase T-like protein</fullName>
    </submittedName>
</protein>
<evidence type="ECO:0000313" key="9">
    <source>
        <dbReference type="Proteomes" id="UP000199608"/>
    </source>
</evidence>
<dbReference type="AlphaFoldDB" id="A0A1H2HZ79"/>
<dbReference type="Pfam" id="PF01546">
    <property type="entry name" value="Peptidase_M20"/>
    <property type="match status" value="1"/>
</dbReference>
<feature type="binding site" evidence="6">
    <location>
        <position position="348"/>
    </location>
    <ligand>
        <name>Zn(2+)</name>
        <dbReference type="ChEBI" id="CHEBI:29105"/>
        <label>2</label>
    </ligand>
</feature>
<evidence type="ECO:0000256" key="5">
    <source>
        <dbReference type="PIRNR" id="PIRNR001123"/>
    </source>
</evidence>
<dbReference type="GO" id="GO:0046872">
    <property type="term" value="F:metal ion binding"/>
    <property type="evidence" value="ECO:0007669"/>
    <property type="project" value="UniProtKB-UniRule"/>
</dbReference>
<dbReference type="Proteomes" id="UP000199608">
    <property type="component" value="Unassembled WGS sequence"/>
</dbReference>
<keyword evidence="2 6" id="KW-0479">Metal-binding</keyword>
<comment type="cofactor">
    <cofactor evidence="1">
        <name>Zn(2+)</name>
        <dbReference type="ChEBI" id="CHEBI:29105"/>
    </cofactor>
</comment>
<dbReference type="RefSeq" id="WP_092234902.1">
    <property type="nucleotide sequence ID" value="NZ_FNLL01000007.1"/>
</dbReference>
<dbReference type="SUPFAM" id="SSF53187">
    <property type="entry name" value="Zn-dependent exopeptidases"/>
    <property type="match status" value="1"/>
</dbReference>
<dbReference type="InterPro" id="IPR010162">
    <property type="entry name" value="PepT-like"/>
</dbReference>
<comment type="cofactor">
    <cofactor evidence="6">
        <name>a divalent metal cation</name>
        <dbReference type="ChEBI" id="CHEBI:60240"/>
    </cofactor>
    <text evidence="6">Binds 2 divalent metal cations per subunit.</text>
</comment>
<dbReference type="PANTHER" id="PTHR42994:SF2">
    <property type="entry name" value="PEPTIDASE"/>
    <property type="match status" value="1"/>
</dbReference>
<gene>
    <name evidence="8" type="ORF">SAMN04487931_107138</name>
</gene>
<keyword evidence="3" id="KW-0378">Hydrolase</keyword>
<dbReference type="InterPro" id="IPR036264">
    <property type="entry name" value="Bact_exopeptidase_dim_dom"/>
</dbReference>
<dbReference type="EMBL" id="FNLL01000007">
    <property type="protein sequence ID" value="SDU37230.1"/>
    <property type="molecule type" value="Genomic_DNA"/>
</dbReference>
<dbReference type="NCBIfam" id="TIGR01883">
    <property type="entry name" value="PepT-like"/>
    <property type="match status" value="1"/>
</dbReference>
<dbReference type="Gene3D" id="3.40.630.10">
    <property type="entry name" value="Zn peptidases"/>
    <property type="match status" value="1"/>
</dbReference>
<dbReference type="InterPro" id="IPR011650">
    <property type="entry name" value="Peptidase_M20_dimer"/>
</dbReference>
<dbReference type="SUPFAM" id="SSF55031">
    <property type="entry name" value="Bacterial exopeptidase dimerisation domain"/>
    <property type="match status" value="1"/>
</dbReference>
<organism evidence="8 9">
    <name type="scientific">Desulfobacula phenolica</name>
    <dbReference type="NCBI Taxonomy" id="90732"/>
    <lineage>
        <taxon>Bacteria</taxon>
        <taxon>Pseudomonadati</taxon>
        <taxon>Thermodesulfobacteriota</taxon>
        <taxon>Desulfobacteria</taxon>
        <taxon>Desulfobacterales</taxon>
        <taxon>Desulfobacteraceae</taxon>
        <taxon>Desulfobacula</taxon>
    </lineage>
</organism>
<dbReference type="PIRSF" id="PIRSF001123">
    <property type="entry name" value="PepA_GA"/>
    <property type="match status" value="1"/>
</dbReference>
<name>A0A1H2HZ79_9BACT</name>
<reference evidence="9" key="1">
    <citation type="submission" date="2016-10" db="EMBL/GenBank/DDBJ databases">
        <authorList>
            <person name="Varghese N."/>
            <person name="Submissions S."/>
        </authorList>
    </citation>
    <scope>NUCLEOTIDE SEQUENCE [LARGE SCALE GENOMIC DNA]</scope>
    <source>
        <strain evidence="9">DSM 3384</strain>
    </source>
</reference>
<keyword evidence="9" id="KW-1185">Reference proteome</keyword>
<evidence type="ECO:0000313" key="8">
    <source>
        <dbReference type="EMBL" id="SDU37230.1"/>
    </source>
</evidence>
<dbReference type="Pfam" id="PF07687">
    <property type="entry name" value="M20_dimer"/>
    <property type="match status" value="1"/>
</dbReference>
<dbReference type="Gene3D" id="3.30.70.360">
    <property type="match status" value="1"/>
</dbReference>